<dbReference type="Proteomes" id="UP001302126">
    <property type="component" value="Unassembled WGS sequence"/>
</dbReference>
<dbReference type="EMBL" id="MU864669">
    <property type="protein sequence ID" value="KAK4182382.1"/>
    <property type="molecule type" value="Genomic_DNA"/>
</dbReference>
<keyword evidence="2" id="KW-1133">Transmembrane helix</keyword>
<reference evidence="4" key="1">
    <citation type="journal article" date="2023" name="Mol. Phylogenet. Evol.">
        <title>Genome-scale phylogeny and comparative genomics of the fungal order Sordariales.</title>
        <authorList>
            <person name="Hensen N."/>
            <person name="Bonometti L."/>
            <person name="Westerberg I."/>
            <person name="Brannstrom I.O."/>
            <person name="Guillou S."/>
            <person name="Cros-Aarteil S."/>
            <person name="Calhoun S."/>
            <person name="Haridas S."/>
            <person name="Kuo A."/>
            <person name="Mondo S."/>
            <person name="Pangilinan J."/>
            <person name="Riley R."/>
            <person name="LaButti K."/>
            <person name="Andreopoulos B."/>
            <person name="Lipzen A."/>
            <person name="Chen C."/>
            <person name="Yan M."/>
            <person name="Daum C."/>
            <person name="Ng V."/>
            <person name="Clum A."/>
            <person name="Steindorff A."/>
            <person name="Ohm R.A."/>
            <person name="Martin F."/>
            <person name="Silar P."/>
            <person name="Natvig D.O."/>
            <person name="Lalanne C."/>
            <person name="Gautier V."/>
            <person name="Ament-Velasquez S.L."/>
            <person name="Kruys A."/>
            <person name="Hutchinson M.I."/>
            <person name="Powell A.J."/>
            <person name="Barry K."/>
            <person name="Miller A.N."/>
            <person name="Grigoriev I.V."/>
            <person name="Debuchy R."/>
            <person name="Gladieux P."/>
            <person name="Hiltunen Thoren M."/>
            <person name="Johannesson H."/>
        </authorList>
    </citation>
    <scope>NUCLEOTIDE SEQUENCE</scope>
    <source>
        <strain evidence="4">PSN309</strain>
    </source>
</reference>
<protein>
    <submittedName>
        <fullName evidence="4">Aspartic peptidase domain-containing protein</fullName>
    </submittedName>
</protein>
<evidence type="ECO:0000313" key="4">
    <source>
        <dbReference type="EMBL" id="KAK4182382.1"/>
    </source>
</evidence>
<keyword evidence="2" id="KW-0472">Membrane</keyword>
<dbReference type="InterPro" id="IPR021109">
    <property type="entry name" value="Peptidase_aspartic_dom_sf"/>
</dbReference>
<feature type="transmembrane region" description="Helical" evidence="2">
    <location>
        <begin position="530"/>
        <end position="551"/>
    </location>
</feature>
<accession>A0AAN6WL71</accession>
<keyword evidence="3" id="KW-0732">Signal</keyword>
<evidence type="ECO:0000256" key="2">
    <source>
        <dbReference type="SAM" id="Phobius"/>
    </source>
</evidence>
<feature type="signal peptide" evidence="3">
    <location>
        <begin position="1"/>
        <end position="22"/>
    </location>
</feature>
<name>A0AAN6WL71_9PEZI</name>
<evidence type="ECO:0000313" key="5">
    <source>
        <dbReference type="Proteomes" id="UP001302126"/>
    </source>
</evidence>
<keyword evidence="5" id="KW-1185">Reference proteome</keyword>
<feature type="region of interest" description="Disordered" evidence="1">
    <location>
        <begin position="496"/>
        <end position="524"/>
    </location>
</feature>
<evidence type="ECO:0000256" key="3">
    <source>
        <dbReference type="SAM" id="SignalP"/>
    </source>
</evidence>
<dbReference type="SUPFAM" id="SSF50630">
    <property type="entry name" value="Acid proteases"/>
    <property type="match status" value="1"/>
</dbReference>
<feature type="compositionally biased region" description="Low complexity" evidence="1">
    <location>
        <begin position="510"/>
        <end position="524"/>
    </location>
</feature>
<feature type="chain" id="PRO_5042942513" evidence="3">
    <location>
        <begin position="23"/>
        <end position="620"/>
    </location>
</feature>
<feature type="region of interest" description="Disordered" evidence="1">
    <location>
        <begin position="560"/>
        <end position="620"/>
    </location>
</feature>
<dbReference type="AlphaFoldDB" id="A0AAN6WL71"/>
<keyword evidence="2" id="KW-0812">Transmembrane</keyword>
<proteinExistence type="predicted"/>
<feature type="compositionally biased region" description="Low complexity" evidence="1">
    <location>
        <begin position="583"/>
        <end position="605"/>
    </location>
</feature>
<sequence length="620" mass="68198">MILRRTQLLPTFLLASAQLAACQDPLAPEGTVGLTWTTTDRGVKGHRGLGTIGGDGPWEALTVALGYWDNSNDFNRSQFAVWPSPWLNVSEIPSEKWDHKNLVLHQAELEAALQIQNYTRRESNTSGDYFNVGTRLRDWDLTFPSYSWLHHVKAPVAALSSSIRHSAGVGFANDVGNLALAPNNDTGSTGSILQHLRKAGKIESNSFGLHIGAAKNTVFQGGNLVLGGYNPDRVMGEVAVFDLMDDSASTGASYLPKIYLADVQLGVDEGGVPFDWPASWGKVRRIMDELPRNSKLDLLARKQKGMGIGSTVLVVPDPTVPLMYLPPGACEHAAEHLPIWWNSTLALWIWNMTDPRFERIMRSPAHMNFVLRNGRNRFQGADSFPISQTIHIKVPFSLLNLTLEHPVLPEQDQTLSYFPCRSVEPTEGYWKLGRAFLQSAFLGVNYDQNLIYMAQAPGLYMTSYDHSNRRRIKSTDEFLPAGRNISERLQTWQGFYTPIPEPATPSPTDSVDSSRGSSSGSKGLSKTAKIAVGVAVPLFCLLAALEVLWIVNRCKKRRAKKNSEGPINLENVAGRRERGDDNSPQAATTTISTASTPAAAASPPAFKDIETQEPPPPYRP</sequence>
<reference evidence="4" key="2">
    <citation type="submission" date="2023-05" db="EMBL/GenBank/DDBJ databases">
        <authorList>
            <consortium name="Lawrence Berkeley National Laboratory"/>
            <person name="Steindorff A."/>
            <person name="Hensen N."/>
            <person name="Bonometti L."/>
            <person name="Westerberg I."/>
            <person name="Brannstrom I.O."/>
            <person name="Guillou S."/>
            <person name="Cros-Aarteil S."/>
            <person name="Calhoun S."/>
            <person name="Haridas S."/>
            <person name="Kuo A."/>
            <person name="Mondo S."/>
            <person name="Pangilinan J."/>
            <person name="Riley R."/>
            <person name="Labutti K."/>
            <person name="Andreopoulos B."/>
            <person name="Lipzen A."/>
            <person name="Chen C."/>
            <person name="Yanf M."/>
            <person name="Daum C."/>
            <person name="Ng V."/>
            <person name="Clum A."/>
            <person name="Ohm R."/>
            <person name="Martin F."/>
            <person name="Silar P."/>
            <person name="Natvig D."/>
            <person name="Lalanne C."/>
            <person name="Gautier V."/>
            <person name="Ament-Velasquez S.L."/>
            <person name="Kruys A."/>
            <person name="Hutchinson M.I."/>
            <person name="Powell A.J."/>
            <person name="Barry K."/>
            <person name="Miller A.N."/>
            <person name="Grigoriev I.V."/>
            <person name="Debuchy R."/>
            <person name="Gladieux P."/>
            <person name="Thoren M.H."/>
            <person name="Johannesson H."/>
        </authorList>
    </citation>
    <scope>NUCLEOTIDE SEQUENCE</scope>
    <source>
        <strain evidence="4">PSN309</strain>
    </source>
</reference>
<evidence type="ECO:0000256" key="1">
    <source>
        <dbReference type="SAM" id="MobiDB-lite"/>
    </source>
</evidence>
<organism evidence="4 5">
    <name type="scientific">Podospora australis</name>
    <dbReference type="NCBI Taxonomy" id="1536484"/>
    <lineage>
        <taxon>Eukaryota</taxon>
        <taxon>Fungi</taxon>
        <taxon>Dikarya</taxon>
        <taxon>Ascomycota</taxon>
        <taxon>Pezizomycotina</taxon>
        <taxon>Sordariomycetes</taxon>
        <taxon>Sordariomycetidae</taxon>
        <taxon>Sordariales</taxon>
        <taxon>Podosporaceae</taxon>
        <taxon>Podospora</taxon>
    </lineage>
</organism>
<gene>
    <name evidence="4" type="ORF">QBC35DRAFT_510086</name>
</gene>
<comment type="caution">
    <text evidence="4">The sequence shown here is derived from an EMBL/GenBank/DDBJ whole genome shotgun (WGS) entry which is preliminary data.</text>
</comment>
<dbReference type="Gene3D" id="2.40.70.10">
    <property type="entry name" value="Acid Proteases"/>
    <property type="match status" value="1"/>
</dbReference>